<dbReference type="GO" id="GO:0009073">
    <property type="term" value="P:aromatic amino acid family biosynthetic process"/>
    <property type="evidence" value="ECO:0007669"/>
    <property type="project" value="UniProtKB-KW"/>
</dbReference>
<dbReference type="InterPro" id="IPR036291">
    <property type="entry name" value="NAD(P)-bd_dom_sf"/>
</dbReference>
<dbReference type="InterPro" id="IPR041121">
    <property type="entry name" value="SDH_C"/>
</dbReference>
<evidence type="ECO:0000259" key="9">
    <source>
        <dbReference type="Pfam" id="PF01488"/>
    </source>
</evidence>
<dbReference type="Pfam" id="PF08501">
    <property type="entry name" value="Shikimate_dh_N"/>
    <property type="match status" value="1"/>
</dbReference>
<dbReference type="GO" id="GO:0004764">
    <property type="term" value="F:shikimate 3-dehydrogenase (NADP+) activity"/>
    <property type="evidence" value="ECO:0007669"/>
    <property type="project" value="UniProtKB-UniRule"/>
</dbReference>
<evidence type="ECO:0000313" key="13">
    <source>
        <dbReference type="Proteomes" id="UP001409585"/>
    </source>
</evidence>
<dbReference type="HAMAP" id="MF_00222">
    <property type="entry name" value="Shikimate_DH_AroE"/>
    <property type="match status" value="1"/>
</dbReference>
<dbReference type="Pfam" id="PF18317">
    <property type="entry name" value="SDH_C"/>
    <property type="match status" value="1"/>
</dbReference>
<keyword evidence="3 8" id="KW-0028">Amino-acid biosynthesis</keyword>
<evidence type="ECO:0000256" key="5">
    <source>
        <dbReference type="ARBA" id="ARBA00023002"/>
    </source>
</evidence>
<reference evidence="13" key="1">
    <citation type="journal article" date="2019" name="Int. J. Syst. Evol. Microbiol.">
        <title>The Global Catalogue of Microorganisms (GCM) 10K type strain sequencing project: providing services to taxonomists for standard genome sequencing and annotation.</title>
        <authorList>
            <consortium name="The Broad Institute Genomics Platform"/>
            <consortium name="The Broad Institute Genome Sequencing Center for Infectious Disease"/>
            <person name="Wu L."/>
            <person name="Ma J."/>
        </authorList>
    </citation>
    <scope>NUCLEOTIDE SEQUENCE [LARGE SCALE GENOMIC DNA]</scope>
    <source>
        <strain evidence="13">JCM 19134</strain>
    </source>
</reference>
<dbReference type="EMBL" id="BAABLX010000075">
    <property type="protein sequence ID" value="GAA4957830.1"/>
    <property type="molecule type" value="Genomic_DNA"/>
</dbReference>
<dbReference type="RefSeq" id="WP_345427179.1">
    <property type="nucleotide sequence ID" value="NZ_AP031496.1"/>
</dbReference>
<gene>
    <name evidence="8 12" type="primary">aroE</name>
    <name evidence="12" type="ORF">GCM10025791_42980</name>
</gene>
<dbReference type="GO" id="GO:0005829">
    <property type="term" value="C:cytosol"/>
    <property type="evidence" value="ECO:0007669"/>
    <property type="project" value="TreeGrafter"/>
</dbReference>
<feature type="binding site" evidence="8">
    <location>
        <begin position="128"/>
        <end position="132"/>
    </location>
    <ligand>
        <name>NADP(+)</name>
        <dbReference type="ChEBI" id="CHEBI:58349"/>
    </ligand>
</feature>
<evidence type="ECO:0000256" key="2">
    <source>
        <dbReference type="ARBA" id="ARBA00012962"/>
    </source>
</evidence>
<dbReference type="GO" id="GO:0019632">
    <property type="term" value="P:shikimate metabolic process"/>
    <property type="evidence" value="ECO:0007669"/>
    <property type="project" value="InterPro"/>
</dbReference>
<organism evidence="12 13">
    <name type="scientific">Halioxenophilus aromaticivorans</name>
    <dbReference type="NCBI Taxonomy" id="1306992"/>
    <lineage>
        <taxon>Bacteria</taxon>
        <taxon>Pseudomonadati</taxon>
        <taxon>Pseudomonadota</taxon>
        <taxon>Gammaproteobacteria</taxon>
        <taxon>Alteromonadales</taxon>
        <taxon>Alteromonadaceae</taxon>
        <taxon>Halioxenophilus</taxon>
    </lineage>
</organism>
<dbReference type="SUPFAM" id="SSF53223">
    <property type="entry name" value="Aminoacid dehydrogenase-like, N-terminal domain"/>
    <property type="match status" value="1"/>
</dbReference>
<dbReference type="CDD" id="cd01065">
    <property type="entry name" value="NAD_bind_Shikimate_DH"/>
    <property type="match status" value="1"/>
</dbReference>
<feature type="active site" description="Proton acceptor" evidence="8">
    <location>
        <position position="66"/>
    </location>
</feature>
<evidence type="ECO:0000259" key="10">
    <source>
        <dbReference type="Pfam" id="PF08501"/>
    </source>
</evidence>
<keyword evidence="5 8" id="KW-0560">Oxidoreductase</keyword>
<dbReference type="AlphaFoldDB" id="A0AAV3U8G8"/>
<evidence type="ECO:0000256" key="1">
    <source>
        <dbReference type="ARBA" id="ARBA00004871"/>
    </source>
</evidence>
<accession>A0AAV3U8G8</accession>
<dbReference type="InterPro" id="IPR006151">
    <property type="entry name" value="Shikm_DH/Glu-tRNA_Rdtase"/>
</dbReference>
<dbReference type="GO" id="GO:0008652">
    <property type="term" value="P:amino acid biosynthetic process"/>
    <property type="evidence" value="ECO:0007669"/>
    <property type="project" value="UniProtKB-KW"/>
</dbReference>
<protein>
    <recommendedName>
        <fullName evidence="2 8">Shikimate dehydrogenase (NADP(+))</fullName>
        <shortName evidence="8">SDH</shortName>
        <ecNumber evidence="2 8">1.1.1.25</ecNumber>
    </recommendedName>
</protein>
<name>A0AAV3U8G8_9ALTE</name>
<feature type="binding site" evidence="8">
    <location>
        <begin position="15"/>
        <end position="17"/>
    </location>
    <ligand>
        <name>shikimate</name>
        <dbReference type="ChEBI" id="CHEBI:36208"/>
    </ligand>
</feature>
<keyword evidence="13" id="KW-1185">Reference proteome</keyword>
<comment type="similarity">
    <text evidence="8">Belongs to the shikimate dehydrogenase family.</text>
</comment>
<dbReference type="Gene3D" id="3.40.50.720">
    <property type="entry name" value="NAD(P)-binding Rossmann-like Domain"/>
    <property type="match status" value="1"/>
</dbReference>
<feature type="binding site" evidence="8">
    <location>
        <position position="62"/>
    </location>
    <ligand>
        <name>shikimate</name>
        <dbReference type="ChEBI" id="CHEBI:36208"/>
    </ligand>
</feature>
<dbReference type="GO" id="GO:0050661">
    <property type="term" value="F:NADP binding"/>
    <property type="evidence" value="ECO:0007669"/>
    <property type="project" value="InterPro"/>
</dbReference>
<keyword evidence="4 8" id="KW-0521">NADP</keyword>
<dbReference type="Proteomes" id="UP001409585">
    <property type="component" value="Unassembled WGS sequence"/>
</dbReference>
<proteinExistence type="inferred from homology"/>
<feature type="domain" description="Quinate/shikimate 5-dehydrogenase/glutamyl-tRNA reductase" evidence="9">
    <location>
        <begin position="118"/>
        <end position="193"/>
    </location>
</feature>
<evidence type="ECO:0000256" key="3">
    <source>
        <dbReference type="ARBA" id="ARBA00022605"/>
    </source>
</evidence>
<dbReference type="InterPro" id="IPR046346">
    <property type="entry name" value="Aminoacid_DH-like_N_sf"/>
</dbReference>
<dbReference type="PANTHER" id="PTHR21089">
    <property type="entry name" value="SHIKIMATE DEHYDROGENASE"/>
    <property type="match status" value="1"/>
</dbReference>
<dbReference type="FunFam" id="3.40.50.10860:FF:000006">
    <property type="entry name" value="Shikimate dehydrogenase (NADP(+))"/>
    <property type="match status" value="1"/>
</dbReference>
<comment type="pathway">
    <text evidence="1 8">Metabolic intermediate biosynthesis; chorismate biosynthesis; chorismate from D-erythrose 4-phosphate and phosphoenolpyruvate: step 4/7.</text>
</comment>
<feature type="binding site" evidence="8">
    <location>
        <position position="103"/>
    </location>
    <ligand>
        <name>shikimate</name>
        <dbReference type="ChEBI" id="CHEBI:36208"/>
    </ligand>
</feature>
<dbReference type="EC" id="1.1.1.25" evidence="2 8"/>
<comment type="function">
    <text evidence="8">Involved in the biosynthesis of the chorismate, which leads to the biosynthesis of aromatic amino acids. Catalyzes the reversible NADPH linked reduction of 3-dehydroshikimate (DHSA) to yield shikimate (SA).</text>
</comment>
<feature type="domain" description="SDH C-terminal" evidence="11">
    <location>
        <begin position="239"/>
        <end position="268"/>
    </location>
</feature>
<dbReference type="GO" id="GO:0009423">
    <property type="term" value="P:chorismate biosynthetic process"/>
    <property type="evidence" value="ECO:0007669"/>
    <property type="project" value="UniProtKB-UniRule"/>
</dbReference>
<dbReference type="Pfam" id="PF01488">
    <property type="entry name" value="Shikimate_DH"/>
    <property type="match status" value="1"/>
</dbReference>
<dbReference type="InterPro" id="IPR013708">
    <property type="entry name" value="Shikimate_DH-bd_N"/>
</dbReference>
<comment type="subunit">
    <text evidence="8">Homodimer.</text>
</comment>
<dbReference type="InterPro" id="IPR011342">
    <property type="entry name" value="Shikimate_DH"/>
</dbReference>
<evidence type="ECO:0000259" key="11">
    <source>
        <dbReference type="Pfam" id="PF18317"/>
    </source>
</evidence>
<evidence type="ECO:0000256" key="6">
    <source>
        <dbReference type="ARBA" id="ARBA00023141"/>
    </source>
</evidence>
<dbReference type="Gene3D" id="3.40.50.10860">
    <property type="entry name" value="Leucine Dehydrogenase, chain A, domain 1"/>
    <property type="match status" value="1"/>
</dbReference>
<feature type="binding site" evidence="8">
    <location>
        <position position="246"/>
    </location>
    <ligand>
        <name>shikimate</name>
        <dbReference type="ChEBI" id="CHEBI:36208"/>
    </ligand>
</feature>
<feature type="binding site" evidence="8">
    <location>
        <begin position="152"/>
        <end position="157"/>
    </location>
    <ligand>
        <name>NADP(+)</name>
        <dbReference type="ChEBI" id="CHEBI:58349"/>
    </ligand>
</feature>
<feature type="binding site" evidence="8">
    <location>
        <position position="217"/>
    </location>
    <ligand>
        <name>shikimate</name>
        <dbReference type="ChEBI" id="CHEBI:36208"/>
    </ligand>
</feature>
<comment type="caution">
    <text evidence="12">The sequence shown here is derived from an EMBL/GenBank/DDBJ whole genome shotgun (WGS) entry which is preliminary data.</text>
</comment>
<dbReference type="SUPFAM" id="SSF51735">
    <property type="entry name" value="NAD(P)-binding Rossmann-fold domains"/>
    <property type="match status" value="1"/>
</dbReference>
<feature type="binding site" evidence="8">
    <location>
        <position position="215"/>
    </location>
    <ligand>
        <name>NADP(+)</name>
        <dbReference type="ChEBI" id="CHEBI:58349"/>
    </ligand>
</feature>
<feature type="binding site" evidence="8">
    <location>
        <position position="87"/>
    </location>
    <ligand>
        <name>shikimate</name>
        <dbReference type="ChEBI" id="CHEBI:36208"/>
    </ligand>
</feature>
<keyword evidence="6 8" id="KW-0057">Aromatic amino acid biosynthesis</keyword>
<sequence>MSDRYAVFGNPIAQSKSPDIHRLFAEQTGQNVNYQRQLVELDGFNQAVVEFFASQGRGLNITAPFKLEAFALAEHLTQRAETAGAVNTLWLNEHGQLCADNTDGVGLVDDIVRNQGWPLKDQRVLLLGAGGAVRGVLQPILQQNPAQVVVANRTAEKATALAASFAQFGPITGCGFADVDGRFDVIINGTSASLAGDLPPINTSVIHSTTACYDMMYGAEPTVFLQWAKTNGCTKLADGLGMLVGQAAESFSIWRGVKPEIKKVVKILRDQLA</sequence>
<feature type="binding site" evidence="8">
    <location>
        <position position="239"/>
    </location>
    <ligand>
        <name>NADP(+)</name>
        <dbReference type="ChEBI" id="CHEBI:58349"/>
    </ligand>
</feature>
<dbReference type="PANTHER" id="PTHR21089:SF1">
    <property type="entry name" value="BIFUNCTIONAL 3-DEHYDROQUINATE DEHYDRATASE_SHIKIMATE DEHYDROGENASE, CHLOROPLASTIC"/>
    <property type="match status" value="1"/>
</dbReference>
<comment type="catalytic activity">
    <reaction evidence="7 8">
        <text>shikimate + NADP(+) = 3-dehydroshikimate + NADPH + H(+)</text>
        <dbReference type="Rhea" id="RHEA:17737"/>
        <dbReference type="ChEBI" id="CHEBI:15378"/>
        <dbReference type="ChEBI" id="CHEBI:16630"/>
        <dbReference type="ChEBI" id="CHEBI:36208"/>
        <dbReference type="ChEBI" id="CHEBI:57783"/>
        <dbReference type="ChEBI" id="CHEBI:58349"/>
        <dbReference type="EC" id="1.1.1.25"/>
    </reaction>
</comment>
<feature type="domain" description="Shikimate dehydrogenase substrate binding N-terminal" evidence="10">
    <location>
        <begin position="7"/>
        <end position="89"/>
    </location>
</feature>
<comment type="caution">
    <text evidence="8">Lacks conserved residue(s) required for the propagation of feature annotation.</text>
</comment>
<evidence type="ECO:0000313" key="12">
    <source>
        <dbReference type="EMBL" id="GAA4957830.1"/>
    </source>
</evidence>
<dbReference type="NCBIfam" id="TIGR00507">
    <property type="entry name" value="aroE"/>
    <property type="match status" value="1"/>
</dbReference>
<evidence type="ECO:0000256" key="4">
    <source>
        <dbReference type="ARBA" id="ARBA00022857"/>
    </source>
</evidence>
<dbReference type="FunFam" id="3.40.50.720:FF:000104">
    <property type="entry name" value="Shikimate dehydrogenase (NADP(+))"/>
    <property type="match status" value="1"/>
</dbReference>
<evidence type="ECO:0000256" key="7">
    <source>
        <dbReference type="ARBA" id="ARBA00049442"/>
    </source>
</evidence>
<evidence type="ECO:0000256" key="8">
    <source>
        <dbReference type="HAMAP-Rule" id="MF_00222"/>
    </source>
</evidence>
<dbReference type="NCBIfam" id="NF001310">
    <property type="entry name" value="PRK00258.1-2"/>
    <property type="match status" value="1"/>
</dbReference>
<dbReference type="InterPro" id="IPR022893">
    <property type="entry name" value="Shikimate_DH_fam"/>
</dbReference>